<keyword evidence="11 16" id="KW-0067">ATP-binding</keyword>
<keyword evidence="7 17" id="KW-0808">Transferase</keyword>
<evidence type="ECO:0000256" key="2">
    <source>
        <dbReference type="ARBA" id="ARBA00004766"/>
    </source>
</evidence>
<proteinExistence type="inferred from homology"/>
<evidence type="ECO:0000256" key="13">
    <source>
        <dbReference type="ARBA" id="ARBA00023154"/>
    </source>
</evidence>
<feature type="binding site" evidence="16">
    <location>
        <position position="47"/>
    </location>
    <ligand>
        <name>substrate</name>
    </ligand>
</feature>
<dbReference type="InterPro" id="IPR018042">
    <property type="entry name" value="Aspartate_kinase_CS"/>
</dbReference>
<protein>
    <recommendedName>
        <fullName evidence="17">Aspartokinase</fullName>
        <ecNumber evidence="17">2.7.2.4</ecNumber>
    </recommendedName>
</protein>
<dbReference type="InterPro" id="IPR045865">
    <property type="entry name" value="ACT-like_dom_sf"/>
</dbReference>
<dbReference type="Proteomes" id="UP000184251">
    <property type="component" value="Unassembled WGS sequence"/>
</dbReference>
<keyword evidence="9 16" id="KW-0547">Nucleotide-binding</keyword>
<evidence type="ECO:0000256" key="9">
    <source>
        <dbReference type="ARBA" id="ARBA00022741"/>
    </source>
</evidence>
<dbReference type="Pfam" id="PF00696">
    <property type="entry name" value="AA_kinase"/>
    <property type="match status" value="1"/>
</dbReference>
<dbReference type="CDD" id="cd04261">
    <property type="entry name" value="AAK_AKii-LysC-BS"/>
    <property type="match status" value="1"/>
</dbReference>
<accession>A0A1M4XN67</accession>
<dbReference type="GO" id="GO:0019877">
    <property type="term" value="P:diaminopimelate biosynthetic process"/>
    <property type="evidence" value="ECO:0007669"/>
    <property type="project" value="UniProtKB-KW"/>
</dbReference>
<dbReference type="GO" id="GO:0005829">
    <property type="term" value="C:cytosol"/>
    <property type="evidence" value="ECO:0007669"/>
    <property type="project" value="TreeGrafter"/>
</dbReference>
<comment type="catalytic activity">
    <reaction evidence="14 17">
        <text>L-aspartate + ATP = 4-phospho-L-aspartate + ADP</text>
        <dbReference type="Rhea" id="RHEA:23776"/>
        <dbReference type="ChEBI" id="CHEBI:29991"/>
        <dbReference type="ChEBI" id="CHEBI:30616"/>
        <dbReference type="ChEBI" id="CHEBI:57535"/>
        <dbReference type="ChEBI" id="CHEBI:456216"/>
        <dbReference type="EC" id="2.7.2.4"/>
    </reaction>
</comment>
<feature type="domain" description="ACT" evidence="19">
    <location>
        <begin position="343"/>
        <end position="401"/>
    </location>
</feature>
<keyword evidence="21" id="KW-1185">Reference proteome</keyword>
<dbReference type="Pfam" id="PF22468">
    <property type="entry name" value="ACT_9"/>
    <property type="match status" value="2"/>
</dbReference>
<dbReference type="GO" id="GO:0009088">
    <property type="term" value="P:threonine biosynthetic process"/>
    <property type="evidence" value="ECO:0007669"/>
    <property type="project" value="UniProtKB-UniPathway"/>
</dbReference>
<evidence type="ECO:0000256" key="1">
    <source>
        <dbReference type="ARBA" id="ARBA00003121"/>
    </source>
</evidence>
<dbReference type="InterPro" id="IPR001341">
    <property type="entry name" value="Asp_kinase"/>
</dbReference>
<dbReference type="GO" id="GO:0009089">
    <property type="term" value="P:lysine biosynthetic process via diaminopimelate"/>
    <property type="evidence" value="ECO:0007669"/>
    <property type="project" value="UniProtKB-UniPathway"/>
</dbReference>
<feature type="binding site" evidence="16">
    <location>
        <begin position="172"/>
        <end position="173"/>
    </location>
    <ligand>
        <name>ATP</name>
        <dbReference type="ChEBI" id="CHEBI:30616"/>
    </ligand>
</feature>
<dbReference type="SUPFAM" id="SSF53633">
    <property type="entry name" value="Carbamate kinase-like"/>
    <property type="match status" value="1"/>
</dbReference>
<dbReference type="CDD" id="cd04923">
    <property type="entry name" value="ACT_AK-LysC-DapG-like_2"/>
    <property type="match status" value="1"/>
</dbReference>
<gene>
    <name evidence="20" type="ORF">SAMN02746064_01551</name>
</gene>
<comment type="pathway">
    <text evidence="4 18">Amino-acid biosynthesis; L-threonine biosynthesis; L-threonine from L-aspartate: step 1/5.</text>
</comment>
<comment type="pathway">
    <text evidence="3 18">Amino-acid biosynthesis; L-methionine biosynthesis via de novo pathway; L-homoserine from L-aspartate: step 1/3.</text>
</comment>
<name>A0A1M4XN67_9FIRM</name>
<dbReference type="AlphaFoldDB" id="A0A1M4XN67"/>
<dbReference type="FunFam" id="3.40.1160.10:FF:000002">
    <property type="entry name" value="Aspartokinase"/>
    <property type="match status" value="1"/>
</dbReference>
<dbReference type="PIRSF" id="PIRSF000726">
    <property type="entry name" value="Asp_kin"/>
    <property type="match status" value="1"/>
</dbReference>
<dbReference type="PROSITE" id="PS00324">
    <property type="entry name" value="ASPARTOKINASE"/>
    <property type="match status" value="1"/>
</dbReference>
<dbReference type="FunFam" id="3.30.2130.10:FF:000001">
    <property type="entry name" value="Bifunctional aspartokinase/homoserine dehydrogenase"/>
    <property type="match status" value="1"/>
</dbReference>
<evidence type="ECO:0000256" key="12">
    <source>
        <dbReference type="ARBA" id="ARBA00022915"/>
    </source>
</evidence>
<keyword evidence="12" id="KW-0220">Diaminopimelate biosynthesis</keyword>
<dbReference type="GO" id="GO:0004072">
    <property type="term" value="F:aspartate kinase activity"/>
    <property type="evidence" value="ECO:0007669"/>
    <property type="project" value="UniProtKB-EC"/>
</dbReference>
<feature type="binding site" evidence="16">
    <location>
        <begin position="7"/>
        <end position="10"/>
    </location>
    <ligand>
        <name>ATP</name>
        <dbReference type="ChEBI" id="CHEBI:30616"/>
    </ligand>
</feature>
<dbReference type="UniPathway" id="UPA00051">
    <property type="reaction ID" value="UER00462"/>
</dbReference>
<dbReference type="RefSeq" id="WP_073270785.1">
    <property type="nucleotide sequence ID" value="NZ_FQTU01000010.1"/>
</dbReference>
<dbReference type="Gene3D" id="3.40.1160.10">
    <property type="entry name" value="Acetylglutamate kinase-like"/>
    <property type="match status" value="1"/>
</dbReference>
<dbReference type="NCBIfam" id="NF005155">
    <property type="entry name" value="PRK06635.1-4"/>
    <property type="match status" value="1"/>
</dbReference>
<evidence type="ECO:0000256" key="18">
    <source>
        <dbReference type="RuleBase" id="RU004249"/>
    </source>
</evidence>
<keyword evidence="10 17" id="KW-0418">Kinase</keyword>
<dbReference type="UniPathway" id="UPA00034">
    <property type="reaction ID" value="UER00015"/>
</dbReference>
<dbReference type="OrthoDB" id="9799110at2"/>
<dbReference type="EMBL" id="FQTU01000010">
    <property type="protein sequence ID" value="SHE95037.1"/>
    <property type="molecule type" value="Genomic_DNA"/>
</dbReference>
<keyword evidence="6 18" id="KW-0028">Amino-acid biosynthesis</keyword>
<dbReference type="InterPro" id="IPR002912">
    <property type="entry name" value="ACT_dom"/>
</dbReference>
<evidence type="ECO:0000256" key="8">
    <source>
        <dbReference type="ARBA" id="ARBA00022737"/>
    </source>
</evidence>
<evidence type="ECO:0000256" key="11">
    <source>
        <dbReference type="ARBA" id="ARBA00022840"/>
    </source>
</evidence>
<feature type="binding site" evidence="16">
    <location>
        <position position="178"/>
    </location>
    <ligand>
        <name>ATP</name>
        <dbReference type="ChEBI" id="CHEBI:30616"/>
    </ligand>
</feature>
<evidence type="ECO:0000256" key="6">
    <source>
        <dbReference type="ARBA" id="ARBA00022605"/>
    </source>
</evidence>
<comment type="function">
    <text evidence="1">Catalyzes the phosphorylation of the beta-carboxyl group of aspartic acid with ATP to yield 4-phospho-L-aspartate, which is involved in the branched biosynthetic pathway leading to the biosynthesis of amino acids threonine, isoleucine and methionine.</text>
</comment>
<dbReference type="NCBIfam" id="TIGR00657">
    <property type="entry name" value="asp_kinases"/>
    <property type="match status" value="1"/>
</dbReference>
<dbReference type="GO" id="GO:0009090">
    <property type="term" value="P:homoserine biosynthetic process"/>
    <property type="evidence" value="ECO:0007669"/>
    <property type="project" value="TreeGrafter"/>
</dbReference>
<dbReference type="PANTHER" id="PTHR21499">
    <property type="entry name" value="ASPARTATE KINASE"/>
    <property type="match status" value="1"/>
</dbReference>
<dbReference type="CDD" id="cd04891">
    <property type="entry name" value="ACT_AK-LysC-DapG-like_1"/>
    <property type="match status" value="1"/>
</dbReference>
<feature type="binding site" evidence="16">
    <location>
        <position position="74"/>
    </location>
    <ligand>
        <name>substrate</name>
    </ligand>
</feature>
<organism evidence="20 21">
    <name type="scientific">Alkalibacter saccharofermentans DSM 14828</name>
    <dbReference type="NCBI Taxonomy" id="1120975"/>
    <lineage>
        <taxon>Bacteria</taxon>
        <taxon>Bacillati</taxon>
        <taxon>Bacillota</taxon>
        <taxon>Clostridia</taxon>
        <taxon>Eubacteriales</taxon>
        <taxon>Eubacteriaceae</taxon>
        <taxon>Alkalibacter</taxon>
    </lineage>
</organism>
<dbReference type="InterPro" id="IPR041740">
    <property type="entry name" value="AKii-LysC-BS"/>
</dbReference>
<evidence type="ECO:0000256" key="16">
    <source>
        <dbReference type="PIRSR" id="PIRSR000726-1"/>
    </source>
</evidence>
<feature type="binding site" evidence="16">
    <location>
        <position position="183"/>
    </location>
    <ligand>
        <name>ATP</name>
        <dbReference type="ChEBI" id="CHEBI:30616"/>
    </ligand>
</feature>
<dbReference type="InterPro" id="IPR005260">
    <property type="entry name" value="Asp_kin_monofn"/>
</dbReference>
<dbReference type="InterPro" id="IPR036393">
    <property type="entry name" value="AceGlu_kinase-like_sf"/>
</dbReference>
<comment type="subunit">
    <text evidence="15">Tetramer consisting of 2 isoforms Alpha (catalytic and regulation) and of a homodimer of 2 isoforms Beta (regulation).</text>
</comment>
<evidence type="ECO:0000313" key="21">
    <source>
        <dbReference type="Proteomes" id="UP000184251"/>
    </source>
</evidence>
<keyword evidence="8" id="KW-0677">Repeat</keyword>
<comment type="pathway">
    <text evidence="2 18">Amino-acid biosynthesis; L-lysine biosynthesis via DAP pathway; (S)-tetrahydrodipicolinate from L-aspartate: step 1/4.</text>
</comment>
<dbReference type="UniPathway" id="UPA00050">
    <property type="reaction ID" value="UER00461"/>
</dbReference>
<dbReference type="Gene3D" id="3.30.2130.10">
    <property type="entry name" value="VC0802-like"/>
    <property type="match status" value="1"/>
</dbReference>
<feature type="domain" description="ACT" evidence="19">
    <location>
        <begin position="263"/>
        <end position="340"/>
    </location>
</feature>
<keyword evidence="13" id="KW-0457">Lysine biosynthesis</keyword>
<reference evidence="20 21" key="1">
    <citation type="submission" date="2016-11" db="EMBL/GenBank/DDBJ databases">
        <authorList>
            <person name="Jaros S."/>
            <person name="Januszkiewicz K."/>
            <person name="Wedrychowicz H."/>
        </authorList>
    </citation>
    <scope>NUCLEOTIDE SEQUENCE [LARGE SCALE GENOMIC DNA]</scope>
    <source>
        <strain evidence="20 21">DSM 14828</strain>
    </source>
</reference>
<dbReference type="InterPro" id="IPR054352">
    <property type="entry name" value="ACT_Aspartokinase"/>
</dbReference>
<evidence type="ECO:0000256" key="17">
    <source>
        <dbReference type="RuleBase" id="RU003448"/>
    </source>
</evidence>
<evidence type="ECO:0000259" key="19">
    <source>
        <dbReference type="PROSITE" id="PS51671"/>
    </source>
</evidence>
<dbReference type="STRING" id="1120975.SAMN02746064_01551"/>
<evidence type="ECO:0000256" key="3">
    <source>
        <dbReference type="ARBA" id="ARBA00004986"/>
    </source>
</evidence>
<evidence type="ECO:0000256" key="4">
    <source>
        <dbReference type="ARBA" id="ARBA00005139"/>
    </source>
</evidence>
<evidence type="ECO:0000313" key="20">
    <source>
        <dbReference type="EMBL" id="SHE95037.1"/>
    </source>
</evidence>
<sequence>MNIVVQKYGGTSVGNIDRIQNVAKRIIKKKEENHKIVVVVSAMGDNTDKLLEMAYQISENPPKREIDMLISTGEQVSIALLSMALNSMGHQAISLTGSQVGIKTTGHHTKSRIADIDDSTIKKHLKEDKIVIVAGFQGANEESDITTLGRGGSDTSAVAIASKLQCPCEIYTDVDGIYSLDPRVYPNAKKLDVISYEEMLEMASLGAGIMHTRAIELGQKYHIPIIVASSMGEKPGTVIKESEKNMESAVITGLAIDNNDVMITLNHVPYSIRTTADIFDSLAKKDINIDMISQTSPQDNSVSISFTTPKSELSDTRDILAFLAKKYPQISYGINEDISKLSVVGIGMRSHSGVAAQIFVLLAKAGIEVQMVTTSEIKISYAIDSADQQKAVNLIADAFEL</sequence>
<dbReference type="EC" id="2.7.2.4" evidence="17"/>
<evidence type="ECO:0000256" key="7">
    <source>
        <dbReference type="ARBA" id="ARBA00022679"/>
    </source>
</evidence>
<dbReference type="NCBIfam" id="NF005154">
    <property type="entry name" value="PRK06635.1-2"/>
    <property type="match status" value="1"/>
</dbReference>
<evidence type="ECO:0000256" key="14">
    <source>
        <dbReference type="ARBA" id="ARBA00047872"/>
    </source>
</evidence>
<dbReference type="PANTHER" id="PTHR21499:SF3">
    <property type="entry name" value="ASPARTOKINASE"/>
    <property type="match status" value="1"/>
</dbReference>
<dbReference type="PROSITE" id="PS51671">
    <property type="entry name" value="ACT"/>
    <property type="match status" value="2"/>
</dbReference>
<comment type="similarity">
    <text evidence="5 17">Belongs to the aspartokinase family.</text>
</comment>
<evidence type="ECO:0000256" key="5">
    <source>
        <dbReference type="ARBA" id="ARBA00010122"/>
    </source>
</evidence>
<dbReference type="InterPro" id="IPR001048">
    <property type="entry name" value="Asp/Glu/Uridylate_kinase"/>
</dbReference>
<dbReference type="SUPFAM" id="SSF55021">
    <property type="entry name" value="ACT-like"/>
    <property type="match status" value="2"/>
</dbReference>
<dbReference type="GO" id="GO:0005524">
    <property type="term" value="F:ATP binding"/>
    <property type="evidence" value="ECO:0007669"/>
    <property type="project" value="UniProtKB-KW"/>
</dbReference>
<evidence type="ECO:0000256" key="10">
    <source>
        <dbReference type="ARBA" id="ARBA00022777"/>
    </source>
</evidence>
<evidence type="ECO:0000256" key="15">
    <source>
        <dbReference type="ARBA" id="ARBA00063835"/>
    </source>
</evidence>